<organism evidence="1">
    <name type="scientific">Rhizophora mucronata</name>
    <name type="common">Asiatic mangrove</name>
    <dbReference type="NCBI Taxonomy" id="61149"/>
    <lineage>
        <taxon>Eukaryota</taxon>
        <taxon>Viridiplantae</taxon>
        <taxon>Streptophyta</taxon>
        <taxon>Embryophyta</taxon>
        <taxon>Tracheophyta</taxon>
        <taxon>Spermatophyta</taxon>
        <taxon>Magnoliopsida</taxon>
        <taxon>eudicotyledons</taxon>
        <taxon>Gunneridae</taxon>
        <taxon>Pentapetalae</taxon>
        <taxon>rosids</taxon>
        <taxon>fabids</taxon>
        <taxon>Malpighiales</taxon>
        <taxon>Rhizophoraceae</taxon>
        <taxon>Rhizophora</taxon>
    </lineage>
</organism>
<proteinExistence type="predicted"/>
<reference evidence="1" key="1">
    <citation type="submission" date="2018-02" db="EMBL/GenBank/DDBJ databases">
        <title>Rhizophora mucronata_Transcriptome.</title>
        <authorList>
            <person name="Meera S.P."/>
            <person name="Sreeshan A."/>
            <person name="Augustine A."/>
        </authorList>
    </citation>
    <scope>NUCLEOTIDE SEQUENCE</scope>
    <source>
        <tissue evidence="1">Leaf</tissue>
    </source>
</reference>
<accession>A0A2P2QYH3</accession>
<sequence>MLKSRQWDGLTSEKNAC</sequence>
<name>A0A2P2QYH3_RHIMU</name>
<protein>
    <submittedName>
        <fullName evidence="1">Uncharacterized protein</fullName>
    </submittedName>
</protein>
<dbReference type="EMBL" id="GGEC01091555">
    <property type="protein sequence ID" value="MBX72039.1"/>
    <property type="molecule type" value="Transcribed_RNA"/>
</dbReference>
<evidence type="ECO:0000313" key="1">
    <source>
        <dbReference type="EMBL" id="MBX72039.1"/>
    </source>
</evidence>
<dbReference type="AlphaFoldDB" id="A0A2P2QYH3"/>